<feature type="compositionally biased region" description="Basic residues" evidence="1">
    <location>
        <begin position="22"/>
        <end position="34"/>
    </location>
</feature>
<dbReference type="AlphaFoldDB" id="A0A6A6F2T3"/>
<gene>
    <name evidence="2" type="ORF">CERZMDRAFT_89124</name>
</gene>
<feature type="compositionally biased region" description="Polar residues" evidence="1">
    <location>
        <begin position="1"/>
        <end position="19"/>
    </location>
</feature>
<evidence type="ECO:0000313" key="3">
    <source>
        <dbReference type="Proteomes" id="UP000799539"/>
    </source>
</evidence>
<protein>
    <submittedName>
        <fullName evidence="2">Uncharacterized protein</fullName>
    </submittedName>
</protein>
<proteinExistence type="predicted"/>
<evidence type="ECO:0000256" key="1">
    <source>
        <dbReference type="SAM" id="MobiDB-lite"/>
    </source>
</evidence>
<sequence>MQQPRTCMNANFEQDQVPGTRNPRHVAKFSRRQSKSGEHPSCYNNRSGPGELEISQLLNADLPPTGHPSDCVASIVARPATAVDITDLPCFITAPQPHVDTGEIGPYGPTGTGGRTCDDESHLNHVVHLALLVQLSSIRTSALQRNTLYSPDVCSQNTGI</sequence>
<feature type="region of interest" description="Disordered" evidence="1">
    <location>
        <begin position="1"/>
        <end position="49"/>
    </location>
</feature>
<dbReference type="Proteomes" id="UP000799539">
    <property type="component" value="Unassembled WGS sequence"/>
</dbReference>
<evidence type="ECO:0000313" key="2">
    <source>
        <dbReference type="EMBL" id="KAF2206627.1"/>
    </source>
</evidence>
<name>A0A6A6F2T3_9PEZI</name>
<accession>A0A6A6F2T3</accession>
<dbReference type="EMBL" id="ML992716">
    <property type="protein sequence ID" value="KAF2206627.1"/>
    <property type="molecule type" value="Genomic_DNA"/>
</dbReference>
<organism evidence="2 3">
    <name type="scientific">Cercospora zeae-maydis SCOH1-5</name>
    <dbReference type="NCBI Taxonomy" id="717836"/>
    <lineage>
        <taxon>Eukaryota</taxon>
        <taxon>Fungi</taxon>
        <taxon>Dikarya</taxon>
        <taxon>Ascomycota</taxon>
        <taxon>Pezizomycotina</taxon>
        <taxon>Dothideomycetes</taxon>
        <taxon>Dothideomycetidae</taxon>
        <taxon>Mycosphaerellales</taxon>
        <taxon>Mycosphaerellaceae</taxon>
        <taxon>Cercospora</taxon>
    </lineage>
</organism>
<reference evidence="2" key="1">
    <citation type="journal article" date="2020" name="Stud. Mycol.">
        <title>101 Dothideomycetes genomes: a test case for predicting lifestyles and emergence of pathogens.</title>
        <authorList>
            <person name="Haridas S."/>
            <person name="Albert R."/>
            <person name="Binder M."/>
            <person name="Bloem J."/>
            <person name="Labutti K."/>
            <person name="Salamov A."/>
            <person name="Andreopoulos B."/>
            <person name="Baker S."/>
            <person name="Barry K."/>
            <person name="Bills G."/>
            <person name="Bluhm B."/>
            <person name="Cannon C."/>
            <person name="Castanera R."/>
            <person name="Culley D."/>
            <person name="Daum C."/>
            <person name="Ezra D."/>
            <person name="Gonzalez J."/>
            <person name="Henrissat B."/>
            <person name="Kuo A."/>
            <person name="Liang C."/>
            <person name="Lipzen A."/>
            <person name="Lutzoni F."/>
            <person name="Magnuson J."/>
            <person name="Mondo S."/>
            <person name="Nolan M."/>
            <person name="Ohm R."/>
            <person name="Pangilinan J."/>
            <person name="Park H.-J."/>
            <person name="Ramirez L."/>
            <person name="Alfaro M."/>
            <person name="Sun H."/>
            <person name="Tritt A."/>
            <person name="Yoshinaga Y."/>
            <person name="Zwiers L.-H."/>
            <person name="Turgeon B."/>
            <person name="Goodwin S."/>
            <person name="Spatafora J."/>
            <person name="Crous P."/>
            <person name="Grigoriev I."/>
        </authorList>
    </citation>
    <scope>NUCLEOTIDE SEQUENCE</scope>
    <source>
        <strain evidence="2">SCOH1-5</strain>
    </source>
</reference>
<keyword evidence="3" id="KW-1185">Reference proteome</keyword>